<dbReference type="AlphaFoldDB" id="A0A1J1GNI0"/>
<protein>
    <submittedName>
        <fullName evidence="2">Uncharacterized protein</fullName>
    </submittedName>
</protein>
<feature type="signal peptide" evidence="1">
    <location>
        <begin position="1"/>
        <end position="24"/>
    </location>
</feature>
<reference evidence="2" key="1">
    <citation type="submission" date="2015-04" db="EMBL/GenBank/DDBJ databases">
        <authorList>
            <consortium name="Pathogen Informatics"/>
        </authorList>
    </citation>
    <scope>NUCLEOTIDE SEQUENCE [LARGE SCALE GENOMIC DNA]</scope>
    <source>
        <strain evidence="2">8A</strain>
    </source>
</reference>
<keyword evidence="1" id="KW-0732">Signal</keyword>
<name>A0A1J1GNI0_PLAGA</name>
<gene>
    <name evidence="2" type="ORF">PGAL8A_00173800</name>
</gene>
<dbReference type="Proteomes" id="UP000220797">
    <property type="component" value="Unassembled WGS sequence"/>
</dbReference>
<sequence length="331" mass="39851">MKNNLSYSVFLFYFFIICYNKISSINVENDYISDLVKLGIFYRNTSTIKKEVYEKINQAHNTFSSCRTCIKLIQLLNKIIKKKKEKYIDIAIEETLELNLCSSELWKEYFNYDEILYNEYILEYCENTFKIIKDNIEENVYELHKNVELFYEKVCGNIDQICKTAIKEEKLNYENQMKTKFIFQLYSKYLIEEENFSYTDDGLPYKLIETNNNNLKLKKSNFAIIQSEIKIIHKNILYNDFKDNHFRLIKIDKLEDKVQNLFLKMKELDMFIFLLYNEFSNEGIIPNDSILEIKIKIQKIIYDIDEVATKNFKNNLIIDEKFLLNKHSFKL</sequence>
<proteinExistence type="predicted"/>
<dbReference type="OrthoDB" id="384313at2759"/>
<accession>A0A1J1GNI0</accession>
<evidence type="ECO:0000313" key="3">
    <source>
        <dbReference type="Proteomes" id="UP000220797"/>
    </source>
</evidence>
<feature type="chain" id="PRO_5012430206" evidence="1">
    <location>
        <begin position="25"/>
        <end position="331"/>
    </location>
</feature>
<comment type="caution">
    <text evidence="2">The sequence shown here is derived from an EMBL/GenBank/DDBJ whole genome shotgun (WGS) entry which is preliminary data.</text>
</comment>
<evidence type="ECO:0000313" key="2">
    <source>
        <dbReference type="EMBL" id="CRG94031.1"/>
    </source>
</evidence>
<keyword evidence="3" id="KW-1185">Reference proteome</keyword>
<dbReference type="OMA" id="SCKTCIK"/>
<dbReference type="EMBL" id="CVMV01000020">
    <property type="protein sequence ID" value="CRG94031.1"/>
    <property type="molecule type" value="Genomic_DNA"/>
</dbReference>
<dbReference type="RefSeq" id="XP_028526852.1">
    <property type="nucleotide sequence ID" value="XM_028670062.1"/>
</dbReference>
<dbReference type="VEuPathDB" id="PlasmoDB:PGAL8A_00173800"/>
<dbReference type="GeneID" id="39730265"/>
<evidence type="ECO:0000256" key="1">
    <source>
        <dbReference type="SAM" id="SignalP"/>
    </source>
</evidence>
<organism evidence="2 3">
    <name type="scientific">Plasmodium gallinaceum</name>
    <dbReference type="NCBI Taxonomy" id="5849"/>
    <lineage>
        <taxon>Eukaryota</taxon>
        <taxon>Sar</taxon>
        <taxon>Alveolata</taxon>
        <taxon>Apicomplexa</taxon>
        <taxon>Aconoidasida</taxon>
        <taxon>Haemosporida</taxon>
        <taxon>Plasmodiidae</taxon>
        <taxon>Plasmodium</taxon>
        <taxon>Plasmodium (Haemamoeba)</taxon>
    </lineage>
</organism>